<dbReference type="Pfam" id="PF00232">
    <property type="entry name" value="Glyco_hydro_1"/>
    <property type="match status" value="1"/>
</dbReference>
<evidence type="ECO:0000313" key="1">
    <source>
        <dbReference type="EMBL" id="CAK98338.1"/>
    </source>
</evidence>
<dbReference type="InterPro" id="IPR001360">
    <property type="entry name" value="Glyco_hydro_1"/>
</dbReference>
<dbReference type="RefSeq" id="WP_071890572.1">
    <property type="nucleotide sequence ID" value="NZ_CP013197.1"/>
</dbReference>
<dbReference type="GO" id="GO:0004553">
    <property type="term" value="F:hydrolase activity, hydrolyzing O-glycosyl compounds"/>
    <property type="evidence" value="ECO:0007669"/>
    <property type="project" value="InterPro"/>
</dbReference>
<proteinExistence type="predicted"/>
<dbReference type="Gene3D" id="3.20.20.80">
    <property type="entry name" value="Glycosidases"/>
    <property type="match status" value="1"/>
</dbReference>
<reference evidence="1" key="1">
    <citation type="journal article" date="2010" name="Appl. Environ. Microbiol.">
        <title>Partial chromosome sequence of Spiroplasma citri reveals extensive viral invasion and important gene decay.</title>
        <authorList>
            <person name="Carle P."/>
            <person name="Saillard C."/>
            <person name="Carrere N."/>
            <person name="Carrere S."/>
            <person name="Duret S."/>
            <person name="Eveillard S."/>
            <person name="Gaurivaud P."/>
            <person name="Gourgues G."/>
            <person name="Gouzy J."/>
            <person name="Salar P."/>
            <person name="Verdin E."/>
            <person name="Breton M."/>
            <person name="Blanchard A."/>
            <person name="Laigret F."/>
            <person name="Bove J.M."/>
            <person name="Renaudin J."/>
            <person name="Foissac X."/>
        </authorList>
    </citation>
    <scope>NUCLEOTIDE SEQUENCE</scope>
    <source>
        <strain evidence="1">GII3-3X</strain>
    </source>
</reference>
<dbReference type="CAZy" id="GH1">
    <property type="family name" value="Glycoside Hydrolase Family 1"/>
</dbReference>
<protein>
    <submittedName>
        <fullName evidence="1">Hypothetical beta-glucosidase n-terminal and c-terminal truncated protein</fullName>
    </submittedName>
</protein>
<gene>
    <name evidence="1" type="ORF">SPICI01B_091</name>
</gene>
<dbReference type="InterPro" id="IPR017853">
    <property type="entry name" value="GH"/>
</dbReference>
<dbReference type="GO" id="GO:0005975">
    <property type="term" value="P:carbohydrate metabolic process"/>
    <property type="evidence" value="ECO:0007669"/>
    <property type="project" value="InterPro"/>
</dbReference>
<name>Q14Q91_SPICI</name>
<accession>Q14Q91</accession>
<sequence length="123" mass="14958">MSATVSIPRRWPSSIWKYNGWFKNFFLDPNLKGTYPDVFFQWLKDEKINFMISDEDLNLLKKHQLDLIGWNYYRPCYITGDNYVDNLKELHQKSHAFLYRVLNKYFQKALNIQNEIELLIQRC</sequence>
<organism evidence="1">
    <name type="scientific">Spiroplasma citri</name>
    <dbReference type="NCBI Taxonomy" id="2133"/>
    <lineage>
        <taxon>Bacteria</taxon>
        <taxon>Bacillati</taxon>
        <taxon>Mycoplasmatota</taxon>
        <taxon>Mollicutes</taxon>
        <taxon>Entomoplasmatales</taxon>
        <taxon>Spiroplasmataceae</taxon>
        <taxon>Spiroplasma</taxon>
    </lineage>
</organism>
<dbReference type="SUPFAM" id="SSF51445">
    <property type="entry name" value="(Trans)glycosidases"/>
    <property type="match status" value="1"/>
</dbReference>
<dbReference type="AlphaFoldDB" id="Q14Q91"/>
<dbReference type="GeneID" id="79946348"/>
<dbReference type="EMBL" id="AM285302">
    <property type="protein sequence ID" value="CAK98338.1"/>
    <property type="molecule type" value="Genomic_DNA"/>
</dbReference>